<dbReference type="PROSITE" id="PS51755">
    <property type="entry name" value="OMPR_PHOB"/>
    <property type="match status" value="1"/>
</dbReference>
<dbReference type="InterPro" id="IPR036388">
    <property type="entry name" value="WH-like_DNA-bd_sf"/>
</dbReference>
<sequence>MRVLVVEDDPQLGAWLKTTLSEALGHADVVGNLDEALAAVSVQPFDLVVLDRRLPDGDGISLISRLTQLRPRPGVLMLTAFDDPVEIARALDAGADDYVPKPFEPVELVARARAVIRRLQVDRKGVLRIGNLSFDTAARSVSIEGHPIPIPRRELALLEALIRRAGQVTMRETLEAAAYGFDDEIQSNAIDAHISRLRKRLRAADCSVAIKPLRGLGYVLEAG</sequence>
<dbReference type="InterPro" id="IPR011006">
    <property type="entry name" value="CheY-like_superfamily"/>
</dbReference>
<feature type="modified residue" description="4-aspartylphosphate" evidence="2">
    <location>
        <position position="51"/>
    </location>
</feature>
<dbReference type="EMBL" id="DYYG01000049">
    <property type="protein sequence ID" value="HJE25384.1"/>
    <property type="molecule type" value="Genomic_DNA"/>
</dbReference>
<gene>
    <name evidence="6" type="ORF">K8W01_17145</name>
</gene>
<evidence type="ECO:0000259" key="4">
    <source>
        <dbReference type="PROSITE" id="PS50110"/>
    </source>
</evidence>
<dbReference type="GO" id="GO:0000976">
    <property type="term" value="F:transcription cis-regulatory region binding"/>
    <property type="evidence" value="ECO:0007669"/>
    <property type="project" value="TreeGrafter"/>
</dbReference>
<dbReference type="PANTHER" id="PTHR48111:SF36">
    <property type="entry name" value="TRANSCRIPTIONAL REGULATORY PROTEIN CUTR"/>
    <property type="match status" value="1"/>
</dbReference>
<dbReference type="Pfam" id="PF00486">
    <property type="entry name" value="Trans_reg_C"/>
    <property type="match status" value="1"/>
</dbReference>
<feature type="domain" description="OmpR/PhoB-type" evidence="5">
    <location>
        <begin position="124"/>
        <end position="222"/>
    </location>
</feature>
<reference evidence="6" key="1">
    <citation type="journal article" date="2021" name="PeerJ">
        <title>Extensive microbial diversity within the chicken gut microbiome revealed by metagenomics and culture.</title>
        <authorList>
            <person name="Gilroy R."/>
            <person name="Ravi A."/>
            <person name="Getino M."/>
            <person name="Pursley I."/>
            <person name="Horton D.L."/>
            <person name="Alikhan N.F."/>
            <person name="Baker D."/>
            <person name="Gharbi K."/>
            <person name="Hall N."/>
            <person name="Watson M."/>
            <person name="Adriaenssens E.M."/>
            <person name="Foster-Nyarko E."/>
            <person name="Jarju S."/>
            <person name="Secka A."/>
            <person name="Antonio M."/>
            <person name="Oren A."/>
            <person name="Chaudhuri R.R."/>
            <person name="La Ragione R."/>
            <person name="Hildebrand F."/>
            <person name="Pallen M.J."/>
        </authorList>
    </citation>
    <scope>NUCLEOTIDE SEQUENCE</scope>
    <source>
        <strain evidence="6">316</strain>
    </source>
</reference>
<dbReference type="InterPro" id="IPR039420">
    <property type="entry name" value="WalR-like"/>
</dbReference>
<dbReference type="Gene3D" id="3.40.50.2300">
    <property type="match status" value="1"/>
</dbReference>
<proteinExistence type="predicted"/>
<dbReference type="SMART" id="SM00862">
    <property type="entry name" value="Trans_reg_C"/>
    <property type="match status" value="1"/>
</dbReference>
<name>A0A921E501_9HYPH</name>
<reference evidence="6" key="2">
    <citation type="submission" date="2021-09" db="EMBL/GenBank/DDBJ databases">
        <authorList>
            <person name="Gilroy R."/>
        </authorList>
    </citation>
    <scope>NUCLEOTIDE SEQUENCE</scope>
    <source>
        <strain evidence="6">316</strain>
    </source>
</reference>
<dbReference type="AlphaFoldDB" id="A0A921E501"/>
<dbReference type="Gene3D" id="1.10.10.10">
    <property type="entry name" value="Winged helix-like DNA-binding domain superfamily/Winged helix DNA-binding domain"/>
    <property type="match status" value="1"/>
</dbReference>
<protein>
    <submittedName>
        <fullName evidence="6">Response regulator transcription factor</fullName>
    </submittedName>
</protein>
<dbReference type="PANTHER" id="PTHR48111">
    <property type="entry name" value="REGULATOR OF RPOS"/>
    <property type="match status" value="1"/>
</dbReference>
<evidence type="ECO:0000313" key="6">
    <source>
        <dbReference type="EMBL" id="HJE25384.1"/>
    </source>
</evidence>
<dbReference type="InterPro" id="IPR001789">
    <property type="entry name" value="Sig_transdc_resp-reg_receiver"/>
</dbReference>
<feature type="domain" description="Response regulatory" evidence="4">
    <location>
        <begin position="2"/>
        <end position="116"/>
    </location>
</feature>
<dbReference type="InterPro" id="IPR001867">
    <property type="entry name" value="OmpR/PhoB-type_DNA-bd"/>
</dbReference>
<evidence type="ECO:0000256" key="3">
    <source>
        <dbReference type="PROSITE-ProRule" id="PRU01091"/>
    </source>
</evidence>
<organism evidence="6 7">
    <name type="scientific">Methylorubrum populi</name>
    <dbReference type="NCBI Taxonomy" id="223967"/>
    <lineage>
        <taxon>Bacteria</taxon>
        <taxon>Pseudomonadati</taxon>
        <taxon>Pseudomonadota</taxon>
        <taxon>Alphaproteobacteria</taxon>
        <taxon>Hyphomicrobiales</taxon>
        <taxon>Methylobacteriaceae</taxon>
        <taxon>Methylorubrum</taxon>
    </lineage>
</organism>
<dbReference type="SMART" id="SM00448">
    <property type="entry name" value="REC"/>
    <property type="match status" value="1"/>
</dbReference>
<accession>A0A921E501</accession>
<dbReference type="GO" id="GO:0006355">
    <property type="term" value="P:regulation of DNA-templated transcription"/>
    <property type="evidence" value="ECO:0007669"/>
    <property type="project" value="InterPro"/>
</dbReference>
<dbReference type="PROSITE" id="PS50110">
    <property type="entry name" value="RESPONSE_REGULATORY"/>
    <property type="match status" value="1"/>
</dbReference>
<dbReference type="CDD" id="cd00383">
    <property type="entry name" value="trans_reg_C"/>
    <property type="match status" value="1"/>
</dbReference>
<dbReference type="Pfam" id="PF00072">
    <property type="entry name" value="Response_reg"/>
    <property type="match status" value="1"/>
</dbReference>
<keyword evidence="2" id="KW-0597">Phosphoprotein</keyword>
<evidence type="ECO:0000313" key="7">
    <source>
        <dbReference type="Proteomes" id="UP000742631"/>
    </source>
</evidence>
<evidence type="ECO:0000256" key="1">
    <source>
        <dbReference type="ARBA" id="ARBA00023125"/>
    </source>
</evidence>
<evidence type="ECO:0000256" key="2">
    <source>
        <dbReference type="PROSITE-ProRule" id="PRU00169"/>
    </source>
</evidence>
<evidence type="ECO:0000259" key="5">
    <source>
        <dbReference type="PROSITE" id="PS51755"/>
    </source>
</evidence>
<dbReference type="SUPFAM" id="SSF52172">
    <property type="entry name" value="CheY-like"/>
    <property type="match status" value="1"/>
</dbReference>
<dbReference type="GO" id="GO:0000156">
    <property type="term" value="F:phosphorelay response regulator activity"/>
    <property type="evidence" value="ECO:0007669"/>
    <property type="project" value="TreeGrafter"/>
</dbReference>
<dbReference type="Proteomes" id="UP000742631">
    <property type="component" value="Unassembled WGS sequence"/>
</dbReference>
<dbReference type="GO" id="GO:0032993">
    <property type="term" value="C:protein-DNA complex"/>
    <property type="evidence" value="ECO:0007669"/>
    <property type="project" value="TreeGrafter"/>
</dbReference>
<keyword evidence="1 3" id="KW-0238">DNA-binding</keyword>
<dbReference type="GO" id="GO:0005829">
    <property type="term" value="C:cytosol"/>
    <property type="evidence" value="ECO:0007669"/>
    <property type="project" value="TreeGrafter"/>
</dbReference>
<feature type="DNA-binding region" description="OmpR/PhoB-type" evidence="3">
    <location>
        <begin position="124"/>
        <end position="222"/>
    </location>
</feature>
<comment type="caution">
    <text evidence="6">The sequence shown here is derived from an EMBL/GenBank/DDBJ whole genome shotgun (WGS) entry which is preliminary data.</text>
</comment>